<organism evidence="1 2">
    <name type="scientific">Terrisporobacter petrolearius</name>
    <dbReference type="NCBI Taxonomy" id="1460447"/>
    <lineage>
        <taxon>Bacteria</taxon>
        <taxon>Bacillati</taxon>
        <taxon>Bacillota</taxon>
        <taxon>Clostridia</taxon>
        <taxon>Peptostreptococcales</taxon>
        <taxon>Peptostreptococcaceae</taxon>
        <taxon>Terrisporobacter</taxon>
    </lineage>
</organism>
<keyword evidence="2" id="KW-1185">Reference proteome</keyword>
<dbReference type="EMBL" id="CP154622">
    <property type="protein sequence ID" value="XAM40770.1"/>
    <property type="molecule type" value="Genomic_DNA"/>
</dbReference>
<accession>A0ABZ3FAJ1</accession>
<gene>
    <name evidence="1" type="ORF">TPELB_10800</name>
</gene>
<sequence length="37" mass="4519">MRIIKCIVNIFLKKVMYKYKNVSYMELSIGLEEDDYK</sequence>
<name>A0ABZ3FAJ1_9FIRM</name>
<proteinExistence type="predicted"/>
<dbReference type="Proteomes" id="UP001477947">
    <property type="component" value="Chromosome"/>
</dbReference>
<evidence type="ECO:0000313" key="1">
    <source>
        <dbReference type="EMBL" id="XAM40770.1"/>
    </source>
</evidence>
<reference evidence="1 2" key="1">
    <citation type="submission" date="2024-04" db="EMBL/GenBank/DDBJ databases">
        <title>Isolation and characterization of novel acetogenic strains of the genera Terrisporobacter and Acetoanaerobium.</title>
        <authorList>
            <person name="Boeer T."/>
            <person name="Schueler M.A."/>
            <person name="Lueschen A."/>
            <person name="Eysell L."/>
            <person name="Droege J."/>
            <person name="Heinemann M."/>
            <person name="Engelhardt L."/>
            <person name="Basen M."/>
            <person name="Daniel R."/>
        </authorList>
    </citation>
    <scope>NUCLEOTIDE SEQUENCE [LARGE SCALE GENOMIC DNA]</scope>
    <source>
        <strain evidence="1 2">ELB</strain>
    </source>
</reference>
<evidence type="ECO:0000313" key="2">
    <source>
        <dbReference type="Proteomes" id="UP001477947"/>
    </source>
</evidence>
<protein>
    <submittedName>
        <fullName evidence="1">Uncharacterized protein</fullName>
    </submittedName>
</protein>